<accession>A0A314LAI8</accession>
<organism evidence="1 2">
    <name type="scientific">Nicotiana attenuata</name>
    <name type="common">Coyote tobacco</name>
    <dbReference type="NCBI Taxonomy" id="49451"/>
    <lineage>
        <taxon>Eukaryota</taxon>
        <taxon>Viridiplantae</taxon>
        <taxon>Streptophyta</taxon>
        <taxon>Embryophyta</taxon>
        <taxon>Tracheophyta</taxon>
        <taxon>Spermatophyta</taxon>
        <taxon>Magnoliopsida</taxon>
        <taxon>eudicotyledons</taxon>
        <taxon>Gunneridae</taxon>
        <taxon>Pentapetalae</taxon>
        <taxon>asterids</taxon>
        <taxon>lamiids</taxon>
        <taxon>Solanales</taxon>
        <taxon>Solanaceae</taxon>
        <taxon>Nicotianoideae</taxon>
        <taxon>Nicotianeae</taxon>
        <taxon>Nicotiana</taxon>
    </lineage>
</organism>
<sequence length="73" mass="8870">MKELIKGRRRPYVKLFKYVYYMKLNSKVELRLSELDWRKWTTTKPRTGAFERDFELNFGAADLVQRETVSMSF</sequence>
<gene>
    <name evidence="1" type="ORF">A4A49_14418</name>
</gene>
<dbReference type="Gramene" id="OIT38513">
    <property type="protein sequence ID" value="OIT38513"/>
    <property type="gene ID" value="A4A49_14418"/>
</dbReference>
<dbReference type="Proteomes" id="UP000187609">
    <property type="component" value="Unassembled WGS sequence"/>
</dbReference>
<evidence type="ECO:0000313" key="2">
    <source>
        <dbReference type="Proteomes" id="UP000187609"/>
    </source>
</evidence>
<evidence type="ECO:0000313" key="1">
    <source>
        <dbReference type="EMBL" id="OIT38513.1"/>
    </source>
</evidence>
<protein>
    <submittedName>
        <fullName evidence="1">Uncharacterized protein</fullName>
    </submittedName>
</protein>
<dbReference type="EMBL" id="MJEQ01000200">
    <property type="protein sequence ID" value="OIT38513.1"/>
    <property type="molecule type" value="Genomic_DNA"/>
</dbReference>
<reference evidence="1" key="1">
    <citation type="submission" date="2016-11" db="EMBL/GenBank/DDBJ databases">
        <title>The genome of Nicotiana attenuata.</title>
        <authorList>
            <person name="Xu S."/>
            <person name="Brockmoeller T."/>
            <person name="Gaquerel E."/>
            <person name="Navarro A."/>
            <person name="Kuhl H."/>
            <person name="Gase K."/>
            <person name="Ling Z."/>
            <person name="Zhou W."/>
            <person name="Kreitzer C."/>
            <person name="Stanke M."/>
            <person name="Tang H."/>
            <person name="Lyons E."/>
            <person name="Pandey P."/>
            <person name="Pandey S.P."/>
            <person name="Timmermann B."/>
            <person name="Baldwin I.T."/>
        </authorList>
    </citation>
    <scope>NUCLEOTIDE SEQUENCE [LARGE SCALE GENOMIC DNA]</scope>
    <source>
        <strain evidence="1">UT</strain>
    </source>
</reference>
<dbReference type="AlphaFoldDB" id="A0A314LAI8"/>
<name>A0A314LAI8_NICAT</name>
<keyword evidence="2" id="KW-1185">Reference proteome</keyword>
<proteinExistence type="predicted"/>
<comment type="caution">
    <text evidence="1">The sequence shown here is derived from an EMBL/GenBank/DDBJ whole genome shotgun (WGS) entry which is preliminary data.</text>
</comment>